<dbReference type="Proteomes" id="UP001148662">
    <property type="component" value="Unassembled WGS sequence"/>
</dbReference>
<name>A0ACC1RP44_9APHY</name>
<comment type="caution">
    <text evidence="1">The sequence shown here is derived from an EMBL/GenBank/DDBJ whole genome shotgun (WGS) entry which is preliminary data.</text>
</comment>
<reference evidence="1" key="1">
    <citation type="submission" date="2022-07" db="EMBL/GenBank/DDBJ databases">
        <title>Genome Sequence of Phlebia brevispora.</title>
        <authorList>
            <person name="Buettner E."/>
        </authorList>
    </citation>
    <scope>NUCLEOTIDE SEQUENCE</scope>
    <source>
        <strain evidence="1">MPL23</strain>
    </source>
</reference>
<evidence type="ECO:0000313" key="2">
    <source>
        <dbReference type="Proteomes" id="UP001148662"/>
    </source>
</evidence>
<dbReference type="EMBL" id="JANHOG010002530">
    <property type="protein sequence ID" value="KAJ3522485.1"/>
    <property type="molecule type" value="Genomic_DNA"/>
</dbReference>
<keyword evidence="2" id="KW-1185">Reference proteome</keyword>
<protein>
    <submittedName>
        <fullName evidence="1">Uncharacterized protein</fullName>
    </submittedName>
</protein>
<evidence type="ECO:0000313" key="1">
    <source>
        <dbReference type="EMBL" id="KAJ3522485.1"/>
    </source>
</evidence>
<organism evidence="1 2">
    <name type="scientific">Phlebia brevispora</name>
    <dbReference type="NCBI Taxonomy" id="194682"/>
    <lineage>
        <taxon>Eukaryota</taxon>
        <taxon>Fungi</taxon>
        <taxon>Dikarya</taxon>
        <taxon>Basidiomycota</taxon>
        <taxon>Agaricomycotina</taxon>
        <taxon>Agaricomycetes</taxon>
        <taxon>Polyporales</taxon>
        <taxon>Meruliaceae</taxon>
        <taxon>Phlebia</taxon>
    </lineage>
</organism>
<proteinExistence type="predicted"/>
<accession>A0ACC1RP44</accession>
<gene>
    <name evidence="1" type="ORF">NM688_g8867</name>
</gene>
<sequence length="155" mass="17521">MSPAPESRSAWLAEHLKELMESPHVHLTEGGAEMAPGPVDMFSTRFDAMFMPDAHAILVPDHVDRHQLKECLLGLQRRWNDKAAVCKGVPPHEVHDMEFHPDMAAKMEFTPLFMYPAHQETVMAEAKGAMMEGQERVSELMLEGDPALFRHECEC</sequence>